<evidence type="ECO:0000256" key="4">
    <source>
        <dbReference type="ARBA" id="ARBA00022692"/>
    </source>
</evidence>
<evidence type="ECO:0000256" key="11">
    <source>
        <dbReference type="ARBA" id="ARBA00038053"/>
    </source>
</evidence>
<evidence type="ECO:0000256" key="1">
    <source>
        <dbReference type="ARBA" id="ARBA00004141"/>
    </source>
</evidence>
<dbReference type="GO" id="GO:0009252">
    <property type="term" value="P:peptidoglycan biosynthetic process"/>
    <property type="evidence" value="ECO:0007669"/>
    <property type="project" value="UniProtKB-KW"/>
</dbReference>
<evidence type="ECO:0000256" key="14">
    <source>
        <dbReference type="ARBA" id="ARBA00044770"/>
    </source>
</evidence>
<dbReference type="Proteomes" id="UP000885792">
    <property type="component" value="Unassembled WGS sequence"/>
</dbReference>
<keyword evidence="8 16" id="KW-0472">Membrane</keyword>
<comment type="catalytic activity">
    <reaction evidence="15">
        <text>[GlcNAc-(1-&gt;4)-Mur2Ac(oyl-L-Ala-gamma-D-Glu-L-Lys-D-Ala-D-Ala)](n)-di-trans,octa-cis-undecaprenyl diphosphate + beta-D-GlcNAc-(1-&gt;4)-Mur2Ac(oyl-L-Ala-gamma-D-Glu-L-Lys-D-Ala-D-Ala)-di-trans,octa-cis-undecaprenyl diphosphate = [GlcNAc-(1-&gt;4)-Mur2Ac(oyl-L-Ala-gamma-D-Glu-L-Lys-D-Ala-D-Ala)](n+1)-di-trans,octa-cis-undecaprenyl diphosphate + di-trans,octa-cis-undecaprenyl diphosphate + H(+)</text>
        <dbReference type="Rhea" id="RHEA:23708"/>
        <dbReference type="Rhea" id="RHEA-COMP:9602"/>
        <dbReference type="Rhea" id="RHEA-COMP:9603"/>
        <dbReference type="ChEBI" id="CHEBI:15378"/>
        <dbReference type="ChEBI" id="CHEBI:58405"/>
        <dbReference type="ChEBI" id="CHEBI:60033"/>
        <dbReference type="ChEBI" id="CHEBI:78435"/>
        <dbReference type="EC" id="2.4.99.28"/>
    </reaction>
</comment>
<dbReference type="AlphaFoldDB" id="A0A7C5Q060"/>
<keyword evidence="4 16" id="KW-0812">Transmembrane</keyword>
<dbReference type="EC" id="2.4.99.28" evidence="14"/>
<comment type="similarity">
    <text evidence="11">Belongs to the SEDS family. FtsW subfamily.</text>
</comment>
<reference evidence="17" key="1">
    <citation type="journal article" date="2020" name="mSystems">
        <title>Genome- and Community-Level Interaction Insights into Carbon Utilization and Element Cycling Functions of Hydrothermarchaeota in Hydrothermal Sediment.</title>
        <authorList>
            <person name="Zhou Z."/>
            <person name="Liu Y."/>
            <person name="Xu W."/>
            <person name="Pan J."/>
            <person name="Luo Z.H."/>
            <person name="Li M."/>
        </authorList>
    </citation>
    <scope>NUCLEOTIDE SEQUENCE [LARGE SCALE GENOMIC DNA]</scope>
    <source>
        <strain evidence="17">HyVt-501</strain>
    </source>
</reference>
<evidence type="ECO:0000256" key="5">
    <source>
        <dbReference type="ARBA" id="ARBA00022960"/>
    </source>
</evidence>
<comment type="subcellular location">
    <subcellularLocation>
        <location evidence="1">Membrane</location>
        <topology evidence="1">Multi-pass membrane protein</topology>
    </subcellularLocation>
</comment>
<evidence type="ECO:0000256" key="15">
    <source>
        <dbReference type="ARBA" id="ARBA00049902"/>
    </source>
</evidence>
<keyword evidence="6" id="KW-0573">Peptidoglycan synthesis</keyword>
<dbReference type="GO" id="GO:0051301">
    <property type="term" value="P:cell division"/>
    <property type="evidence" value="ECO:0007669"/>
    <property type="project" value="InterPro"/>
</dbReference>
<evidence type="ECO:0000256" key="3">
    <source>
        <dbReference type="ARBA" id="ARBA00022679"/>
    </source>
</evidence>
<comment type="caution">
    <text evidence="17">The sequence shown here is derived from an EMBL/GenBank/DDBJ whole genome shotgun (WGS) entry which is preliminary data.</text>
</comment>
<proteinExistence type="inferred from homology"/>
<evidence type="ECO:0000256" key="2">
    <source>
        <dbReference type="ARBA" id="ARBA00022676"/>
    </source>
</evidence>
<dbReference type="InterPro" id="IPR001182">
    <property type="entry name" value="FtsW/RodA"/>
</dbReference>
<dbReference type="GO" id="GO:0008360">
    <property type="term" value="P:regulation of cell shape"/>
    <property type="evidence" value="ECO:0007669"/>
    <property type="project" value="UniProtKB-KW"/>
</dbReference>
<evidence type="ECO:0000256" key="7">
    <source>
        <dbReference type="ARBA" id="ARBA00022989"/>
    </source>
</evidence>
<evidence type="ECO:0000256" key="10">
    <source>
        <dbReference type="ARBA" id="ARBA00033270"/>
    </source>
</evidence>
<evidence type="ECO:0000256" key="9">
    <source>
        <dbReference type="ARBA" id="ARBA00032370"/>
    </source>
</evidence>
<feature type="transmembrane region" description="Helical" evidence="16">
    <location>
        <begin position="79"/>
        <end position="97"/>
    </location>
</feature>
<keyword evidence="3" id="KW-0808">Transferase</keyword>
<name>A0A7C5Q060_AQUAO</name>
<dbReference type="PANTHER" id="PTHR30474">
    <property type="entry name" value="CELL CYCLE PROTEIN"/>
    <property type="match status" value="1"/>
</dbReference>
<evidence type="ECO:0000256" key="16">
    <source>
        <dbReference type="SAM" id="Phobius"/>
    </source>
</evidence>
<evidence type="ECO:0000256" key="12">
    <source>
        <dbReference type="ARBA" id="ARBA00041185"/>
    </source>
</evidence>
<feature type="transmembrane region" description="Helical" evidence="16">
    <location>
        <begin position="51"/>
        <end position="72"/>
    </location>
</feature>
<feature type="transmembrane region" description="Helical" evidence="16">
    <location>
        <begin position="144"/>
        <end position="161"/>
    </location>
</feature>
<feature type="transmembrane region" description="Helical" evidence="16">
    <location>
        <begin position="109"/>
        <end position="132"/>
    </location>
</feature>
<protein>
    <recommendedName>
        <fullName evidence="12">Probable peptidoglycan glycosyltransferase FtsW</fullName>
        <ecNumber evidence="14">2.4.99.28</ecNumber>
    </recommendedName>
    <alternativeName>
        <fullName evidence="13">Cell division protein FtsW</fullName>
    </alternativeName>
    <alternativeName>
        <fullName evidence="10">Cell wall polymerase</fullName>
    </alternativeName>
    <alternativeName>
        <fullName evidence="9">Peptidoglycan polymerase</fullName>
    </alternativeName>
</protein>
<evidence type="ECO:0000256" key="13">
    <source>
        <dbReference type="ARBA" id="ARBA00041418"/>
    </source>
</evidence>
<dbReference type="EMBL" id="DRNB01000253">
    <property type="protein sequence ID" value="HHJ64636.1"/>
    <property type="molecule type" value="Genomic_DNA"/>
</dbReference>
<evidence type="ECO:0000256" key="6">
    <source>
        <dbReference type="ARBA" id="ARBA00022984"/>
    </source>
</evidence>
<feature type="transmembrane region" description="Helical" evidence="16">
    <location>
        <begin position="12"/>
        <end position="31"/>
    </location>
</feature>
<evidence type="ECO:0000256" key="8">
    <source>
        <dbReference type="ARBA" id="ARBA00023136"/>
    </source>
</evidence>
<dbReference type="GO" id="GO:0015648">
    <property type="term" value="F:lipid-linked peptidoglycan transporter activity"/>
    <property type="evidence" value="ECO:0007669"/>
    <property type="project" value="TreeGrafter"/>
</dbReference>
<dbReference type="GO" id="GO:0032153">
    <property type="term" value="C:cell division site"/>
    <property type="evidence" value="ECO:0007669"/>
    <property type="project" value="TreeGrafter"/>
</dbReference>
<sequence length="372" mass="41501">MERLRKLYPDPVLFFTVVLLTLMGFLSVLSVKVAPHLFSDLSLSHLRRPLLFLGAALVGLFLMSFTSFALNYRRINNQRIIYTLVGVSLLLLLVVLLKKVILERSVDRWLFGTSVQPSELSRLIIVVFIAYYVSRKGYINRLRFFGWAILVVLAHSILLFLQPDKGMAVFIMLIAWLMLWIGGSAPRVYLPVAGLFTAVGLFMMLFGGDYVHRRILAWKDPMEDSYGSGYQVIQSLLAFMNGGLLGQGYGKGFQKLGPLTQADTDYVLATVGEELGFPGVLFLFVLYGVLLWRLFNIARESVDTFGRLLVVGVALNILIAVAINTAMAVNLLPPKGMPLPFVSYGVSNLLTTFVGLGIVGAVYRRQLMFRSL</sequence>
<feature type="transmembrane region" description="Helical" evidence="16">
    <location>
        <begin position="307"/>
        <end position="329"/>
    </location>
</feature>
<keyword evidence="2" id="KW-0328">Glycosyltransferase</keyword>
<feature type="transmembrane region" description="Helical" evidence="16">
    <location>
        <begin position="275"/>
        <end position="295"/>
    </location>
</feature>
<feature type="transmembrane region" description="Helical" evidence="16">
    <location>
        <begin position="341"/>
        <end position="363"/>
    </location>
</feature>
<dbReference type="GO" id="GO:0005886">
    <property type="term" value="C:plasma membrane"/>
    <property type="evidence" value="ECO:0007669"/>
    <property type="project" value="TreeGrafter"/>
</dbReference>
<gene>
    <name evidence="17" type="ORF">ENJ61_06975</name>
</gene>
<keyword evidence="7 16" id="KW-1133">Transmembrane helix</keyword>
<feature type="transmembrane region" description="Helical" evidence="16">
    <location>
        <begin position="167"/>
        <end position="183"/>
    </location>
</feature>
<dbReference type="Pfam" id="PF01098">
    <property type="entry name" value="FTSW_RODA_SPOVE"/>
    <property type="match status" value="1"/>
</dbReference>
<feature type="transmembrane region" description="Helical" evidence="16">
    <location>
        <begin position="188"/>
        <end position="206"/>
    </location>
</feature>
<keyword evidence="5" id="KW-0133">Cell shape</keyword>
<evidence type="ECO:0000313" key="17">
    <source>
        <dbReference type="EMBL" id="HHJ64636.1"/>
    </source>
</evidence>
<accession>A0A7C5Q060</accession>
<organism evidence="17">
    <name type="scientific">Aquifex aeolicus</name>
    <dbReference type="NCBI Taxonomy" id="63363"/>
    <lineage>
        <taxon>Bacteria</taxon>
        <taxon>Pseudomonadati</taxon>
        <taxon>Aquificota</taxon>
        <taxon>Aquificia</taxon>
        <taxon>Aquificales</taxon>
        <taxon>Aquificaceae</taxon>
        <taxon>Aquifex</taxon>
    </lineage>
</organism>
<dbReference type="GO" id="GO:0008955">
    <property type="term" value="F:peptidoglycan glycosyltransferase activity"/>
    <property type="evidence" value="ECO:0007669"/>
    <property type="project" value="UniProtKB-EC"/>
</dbReference>
<dbReference type="PANTHER" id="PTHR30474:SF2">
    <property type="entry name" value="PEPTIDOGLYCAN GLYCOSYLTRANSFERASE FTSW-RELATED"/>
    <property type="match status" value="1"/>
</dbReference>